<protein>
    <submittedName>
        <fullName evidence="2">Uncharacterized protein</fullName>
    </submittedName>
</protein>
<evidence type="ECO:0000313" key="2">
    <source>
        <dbReference type="EMBL" id="GAF05558.1"/>
    </source>
</evidence>
<keyword evidence="3" id="KW-1185">Reference proteome</keyword>
<reference evidence="2 3" key="1">
    <citation type="journal article" date="2014" name="Genome Announc.">
        <title>Draft Genome Sequence of Cytophaga fermentans JCM 21142T, a Facultative Anaerobe Isolated from Marine Mud.</title>
        <authorList>
            <person name="Starns D."/>
            <person name="Oshima K."/>
            <person name="Suda W."/>
            <person name="Iino T."/>
            <person name="Yuki M."/>
            <person name="Inoue J."/>
            <person name="Kitamura K."/>
            <person name="Iida T."/>
            <person name="Darby A."/>
            <person name="Hattori M."/>
            <person name="Ohkuma M."/>
        </authorList>
    </citation>
    <scope>NUCLEOTIDE SEQUENCE [LARGE SCALE GENOMIC DNA]</scope>
    <source>
        <strain evidence="2 3">JCM 21142</strain>
    </source>
</reference>
<organism evidence="2 3">
    <name type="scientific">Saccharicrinis fermentans DSM 9555 = JCM 21142</name>
    <dbReference type="NCBI Taxonomy" id="869213"/>
    <lineage>
        <taxon>Bacteria</taxon>
        <taxon>Pseudomonadati</taxon>
        <taxon>Bacteroidota</taxon>
        <taxon>Bacteroidia</taxon>
        <taxon>Marinilabiliales</taxon>
        <taxon>Marinilabiliaceae</taxon>
        <taxon>Saccharicrinis</taxon>
    </lineage>
</organism>
<evidence type="ECO:0000313" key="3">
    <source>
        <dbReference type="Proteomes" id="UP000019402"/>
    </source>
</evidence>
<sequence length="405" mass="45242">MKKISLFGVMILLNLSVWGQQEKLNGLVQIEMANSIDNSSPGITVRLNDDFLYDGKYLNNYGFGFHDFRDNSSALNGRNAYLSGFFGIDFFTECKNRLRVNTNGNIGIGTVNPSERLDIVGNLKTKRVALFEWFNSSLGHTNSSVALNGIRQNGVWKLYGDGARSSIGLINMDIFSNIRFISHHDDTYKGGKTMTDKELIDRNTKMIIDAGGNVGIGTNNPIAKFEVNGDIAMSRTYRFKFLEKENGDDRAYIRSSDGENGEAFNSLIFAAGAGIERLFINGNTGKIGIGKNQPEYELDVAGTIRAEEILVEANGQTADFVFSDSYQLRNLSEVENYILIHKHLPDIPSATEMEEQGVNLAEMNKLLLQKVEELTLHLIEKDKELQNVKEDLQKIKQIITSNNIK</sequence>
<accession>W7YDJ8</accession>
<feature type="coiled-coil region" evidence="1">
    <location>
        <begin position="371"/>
        <end position="398"/>
    </location>
</feature>
<dbReference type="STRING" id="869213.GCA_000517085_03474"/>
<dbReference type="Proteomes" id="UP000019402">
    <property type="component" value="Unassembled WGS sequence"/>
</dbReference>
<dbReference type="eggNOG" id="COG1044">
    <property type="taxonomic scope" value="Bacteria"/>
</dbReference>
<proteinExistence type="predicted"/>
<evidence type="ECO:0000256" key="1">
    <source>
        <dbReference type="SAM" id="Coils"/>
    </source>
</evidence>
<dbReference type="EMBL" id="BAMD01000096">
    <property type="protein sequence ID" value="GAF05558.1"/>
    <property type="molecule type" value="Genomic_DNA"/>
</dbReference>
<dbReference type="AlphaFoldDB" id="W7YDJ8"/>
<gene>
    <name evidence="2" type="ORF">JCM21142_104298</name>
</gene>
<comment type="caution">
    <text evidence="2">The sequence shown here is derived from an EMBL/GenBank/DDBJ whole genome shotgun (WGS) entry which is preliminary data.</text>
</comment>
<name>W7YDJ8_9BACT</name>
<keyword evidence="1" id="KW-0175">Coiled coil</keyword>